<dbReference type="Proteomes" id="UP001055879">
    <property type="component" value="Linkage Group LG14"/>
</dbReference>
<protein>
    <submittedName>
        <fullName evidence="1">Uncharacterized protein</fullName>
    </submittedName>
</protein>
<name>A0ACB8Y4Q2_ARCLA</name>
<dbReference type="EMBL" id="CM042060">
    <property type="protein sequence ID" value="KAI3679038.1"/>
    <property type="molecule type" value="Genomic_DNA"/>
</dbReference>
<evidence type="ECO:0000313" key="2">
    <source>
        <dbReference type="Proteomes" id="UP001055879"/>
    </source>
</evidence>
<keyword evidence="2" id="KW-1185">Reference proteome</keyword>
<reference evidence="2" key="1">
    <citation type="journal article" date="2022" name="Mol. Ecol. Resour.">
        <title>The genomes of chicory, endive, great burdock and yacon provide insights into Asteraceae palaeo-polyploidization history and plant inulin production.</title>
        <authorList>
            <person name="Fan W."/>
            <person name="Wang S."/>
            <person name="Wang H."/>
            <person name="Wang A."/>
            <person name="Jiang F."/>
            <person name="Liu H."/>
            <person name="Zhao H."/>
            <person name="Xu D."/>
            <person name="Zhang Y."/>
        </authorList>
    </citation>
    <scope>NUCLEOTIDE SEQUENCE [LARGE SCALE GENOMIC DNA]</scope>
    <source>
        <strain evidence="2">cv. Niubang</strain>
    </source>
</reference>
<proteinExistence type="predicted"/>
<organism evidence="1 2">
    <name type="scientific">Arctium lappa</name>
    <name type="common">Greater burdock</name>
    <name type="synonym">Lappa major</name>
    <dbReference type="NCBI Taxonomy" id="4217"/>
    <lineage>
        <taxon>Eukaryota</taxon>
        <taxon>Viridiplantae</taxon>
        <taxon>Streptophyta</taxon>
        <taxon>Embryophyta</taxon>
        <taxon>Tracheophyta</taxon>
        <taxon>Spermatophyta</taxon>
        <taxon>Magnoliopsida</taxon>
        <taxon>eudicotyledons</taxon>
        <taxon>Gunneridae</taxon>
        <taxon>Pentapetalae</taxon>
        <taxon>asterids</taxon>
        <taxon>campanulids</taxon>
        <taxon>Asterales</taxon>
        <taxon>Asteraceae</taxon>
        <taxon>Carduoideae</taxon>
        <taxon>Cardueae</taxon>
        <taxon>Arctiinae</taxon>
        <taxon>Arctium</taxon>
    </lineage>
</organism>
<accession>A0ACB8Y4Q2</accession>
<reference evidence="1 2" key="2">
    <citation type="journal article" date="2022" name="Mol. Ecol. Resour.">
        <title>The genomes of chicory, endive, great burdock and yacon provide insights into Asteraceae paleo-polyploidization history and plant inulin production.</title>
        <authorList>
            <person name="Fan W."/>
            <person name="Wang S."/>
            <person name="Wang H."/>
            <person name="Wang A."/>
            <person name="Jiang F."/>
            <person name="Liu H."/>
            <person name="Zhao H."/>
            <person name="Xu D."/>
            <person name="Zhang Y."/>
        </authorList>
    </citation>
    <scope>NUCLEOTIDE SEQUENCE [LARGE SCALE GENOMIC DNA]</scope>
    <source>
        <strain evidence="2">cv. Niubang</strain>
    </source>
</reference>
<evidence type="ECO:0000313" key="1">
    <source>
        <dbReference type="EMBL" id="KAI3679038.1"/>
    </source>
</evidence>
<sequence length="323" mass="37418">MGKKMCWFGFLKRFIACKTESTEKKGIKRRRWCFWRLKMNHNYHALDTREAKGNDHKEDKNQHTLVLAVAMTAAAKAAIAAANAATELARLVRSSEDLEWRTKNVAAIKIQSFYRAHLAWKALVGLRGVLKLQAVIRGQIVRQKVLNRMKNMQQFENARAKVHRIQVPTFNQVSRICNDKKDHFTSHKERKNDQNIESPTTIRNHRFDSQMCETQRKLSFGNKHHNSPTSRTQMSYNTKRHYHLSPDRSDDTSLPNSPIFPTYMATTESFMAKARSLSTPRQRLSFLDSCCNHSSSLGTPMLSSSSSFNDSMKRNHRHMHLWT</sequence>
<comment type="caution">
    <text evidence="1">The sequence shown here is derived from an EMBL/GenBank/DDBJ whole genome shotgun (WGS) entry which is preliminary data.</text>
</comment>
<gene>
    <name evidence="1" type="ORF">L6452_38345</name>
</gene>